<evidence type="ECO:0000313" key="2">
    <source>
        <dbReference type="EMBL" id="RDY09537.1"/>
    </source>
</evidence>
<dbReference type="Proteomes" id="UP000257109">
    <property type="component" value="Unassembled WGS sequence"/>
</dbReference>
<protein>
    <submittedName>
        <fullName evidence="2">Uncharacterized protein</fullName>
    </submittedName>
</protein>
<evidence type="ECO:0000313" key="3">
    <source>
        <dbReference type="Proteomes" id="UP000257109"/>
    </source>
</evidence>
<gene>
    <name evidence="2" type="ORF">CR513_06082</name>
</gene>
<keyword evidence="1" id="KW-0472">Membrane</keyword>
<proteinExistence type="predicted"/>
<name>A0A371I3B3_MUCPR</name>
<comment type="caution">
    <text evidence="2">The sequence shown here is derived from an EMBL/GenBank/DDBJ whole genome shotgun (WGS) entry which is preliminary data.</text>
</comment>
<sequence length="253" mass="27624">MSHMSNKKCKNAKKFRLRPTSQYKGSVNKMARMRRNGKGSSKPISLRFTPSKSEVPWCNTQPLANNNSELKSFTILNPGWWILRIMVLPLVSAMTLSMSIICKAEVLSSPEVGSSRMSTFGSCMTSTPMETLRLSPPDMPRTLSSPILVPATWSTRISSSVDLPAPLGPTIARISHGLAWKHTFFSTCLTPLQISSAFASSSGSLPSCSVSSCADLLKILKGCSDLCLRTVKQCVAPRDSFNCNDTQLLELCI</sequence>
<keyword evidence="1" id="KW-0812">Transmembrane</keyword>
<organism evidence="2 3">
    <name type="scientific">Mucuna pruriens</name>
    <name type="common">Velvet bean</name>
    <name type="synonym">Dolichos pruriens</name>
    <dbReference type="NCBI Taxonomy" id="157652"/>
    <lineage>
        <taxon>Eukaryota</taxon>
        <taxon>Viridiplantae</taxon>
        <taxon>Streptophyta</taxon>
        <taxon>Embryophyta</taxon>
        <taxon>Tracheophyta</taxon>
        <taxon>Spermatophyta</taxon>
        <taxon>Magnoliopsida</taxon>
        <taxon>eudicotyledons</taxon>
        <taxon>Gunneridae</taxon>
        <taxon>Pentapetalae</taxon>
        <taxon>rosids</taxon>
        <taxon>fabids</taxon>
        <taxon>Fabales</taxon>
        <taxon>Fabaceae</taxon>
        <taxon>Papilionoideae</taxon>
        <taxon>50 kb inversion clade</taxon>
        <taxon>NPAAA clade</taxon>
        <taxon>indigoferoid/millettioid clade</taxon>
        <taxon>Phaseoleae</taxon>
        <taxon>Mucuna</taxon>
    </lineage>
</organism>
<keyword evidence="3" id="KW-1185">Reference proteome</keyword>
<dbReference type="AlphaFoldDB" id="A0A371I3B3"/>
<dbReference type="EMBL" id="QJKJ01001028">
    <property type="protein sequence ID" value="RDY09537.1"/>
    <property type="molecule type" value="Genomic_DNA"/>
</dbReference>
<dbReference type="OrthoDB" id="1978583at2759"/>
<feature type="non-terminal residue" evidence="2">
    <location>
        <position position="1"/>
    </location>
</feature>
<keyword evidence="1" id="KW-1133">Transmembrane helix</keyword>
<accession>A0A371I3B3</accession>
<evidence type="ECO:0000256" key="1">
    <source>
        <dbReference type="SAM" id="Phobius"/>
    </source>
</evidence>
<feature type="transmembrane region" description="Helical" evidence="1">
    <location>
        <begin position="81"/>
        <end position="101"/>
    </location>
</feature>
<reference evidence="2" key="1">
    <citation type="submission" date="2018-05" db="EMBL/GenBank/DDBJ databases">
        <title>Draft genome of Mucuna pruriens seed.</title>
        <authorList>
            <person name="Nnadi N.E."/>
            <person name="Vos R."/>
            <person name="Hasami M.H."/>
            <person name="Devisetty U.K."/>
            <person name="Aguiy J.C."/>
        </authorList>
    </citation>
    <scope>NUCLEOTIDE SEQUENCE [LARGE SCALE GENOMIC DNA]</scope>
    <source>
        <strain evidence="2">JCA_2017</strain>
    </source>
</reference>